<dbReference type="AlphaFoldDB" id="L8WWC8"/>
<evidence type="ECO:0000313" key="3">
    <source>
        <dbReference type="Proteomes" id="UP000011668"/>
    </source>
</evidence>
<evidence type="ECO:0000256" key="1">
    <source>
        <dbReference type="SAM" id="MobiDB-lite"/>
    </source>
</evidence>
<feature type="compositionally biased region" description="Low complexity" evidence="1">
    <location>
        <begin position="13"/>
        <end position="23"/>
    </location>
</feature>
<feature type="region of interest" description="Disordered" evidence="1">
    <location>
        <begin position="1"/>
        <end position="67"/>
    </location>
</feature>
<dbReference type="OrthoDB" id="8922241at2759"/>
<protein>
    <submittedName>
        <fullName evidence="2">Uncharacterized protein</fullName>
    </submittedName>
</protein>
<evidence type="ECO:0000313" key="2">
    <source>
        <dbReference type="EMBL" id="ELU40659.1"/>
    </source>
</evidence>
<comment type="caution">
    <text evidence="2">The sequence shown here is derived from an EMBL/GenBank/DDBJ whole genome shotgun (WGS) entry which is preliminary data.</text>
</comment>
<keyword evidence="3" id="KW-1185">Reference proteome</keyword>
<name>L8WWC8_THACA</name>
<dbReference type="EMBL" id="AFRT01001363">
    <property type="protein sequence ID" value="ELU40659.1"/>
    <property type="molecule type" value="Genomic_DNA"/>
</dbReference>
<reference evidence="2 3" key="1">
    <citation type="journal article" date="2013" name="Nat. Commun.">
        <title>The evolution and pathogenic mechanisms of the rice sheath blight pathogen.</title>
        <authorList>
            <person name="Zheng A."/>
            <person name="Lin R."/>
            <person name="Xu L."/>
            <person name="Qin P."/>
            <person name="Tang C."/>
            <person name="Ai P."/>
            <person name="Zhang D."/>
            <person name="Liu Y."/>
            <person name="Sun Z."/>
            <person name="Feng H."/>
            <person name="Wang Y."/>
            <person name="Chen Y."/>
            <person name="Liang X."/>
            <person name="Fu R."/>
            <person name="Li Q."/>
            <person name="Zhang J."/>
            <person name="Yu X."/>
            <person name="Xie Z."/>
            <person name="Ding L."/>
            <person name="Guan P."/>
            <person name="Tang J."/>
            <person name="Liang Y."/>
            <person name="Wang S."/>
            <person name="Deng Q."/>
            <person name="Li S."/>
            <person name="Zhu J."/>
            <person name="Wang L."/>
            <person name="Liu H."/>
            <person name="Li P."/>
        </authorList>
    </citation>
    <scope>NUCLEOTIDE SEQUENCE [LARGE SCALE GENOMIC DNA]</scope>
    <source>
        <strain evidence="3">AG-1 IA</strain>
    </source>
</reference>
<feature type="compositionally biased region" description="Polar residues" evidence="1">
    <location>
        <begin position="56"/>
        <end position="67"/>
    </location>
</feature>
<dbReference type="HOGENOM" id="CLU_1504447_0_0_1"/>
<gene>
    <name evidence="2" type="ORF">AG1IA_05308</name>
</gene>
<dbReference type="Proteomes" id="UP000011668">
    <property type="component" value="Unassembled WGS sequence"/>
</dbReference>
<sequence>MALSQESSHHRSSSNITSIRTNSDLPPFRSFPAAQDGCLSNPATGRRPSPKGSDINYGTQRHQATDNGSIHNLIHSSSACGERQRVACLPEFTPFPSAPPSHRYAPPEGLRAVQPQPIPLPEYAIQTNVSCPPVSPLDAIQYPRQVLKSQKEGGHVDLMIFIVRFCPFGHAIRAYPRPY</sequence>
<organism evidence="2 3">
    <name type="scientific">Thanatephorus cucumeris (strain AG1-IA)</name>
    <name type="common">Rice sheath blight fungus</name>
    <name type="synonym">Rhizoctonia solani</name>
    <dbReference type="NCBI Taxonomy" id="983506"/>
    <lineage>
        <taxon>Eukaryota</taxon>
        <taxon>Fungi</taxon>
        <taxon>Dikarya</taxon>
        <taxon>Basidiomycota</taxon>
        <taxon>Agaricomycotina</taxon>
        <taxon>Agaricomycetes</taxon>
        <taxon>Cantharellales</taxon>
        <taxon>Ceratobasidiaceae</taxon>
        <taxon>Rhizoctonia</taxon>
        <taxon>Rhizoctonia solani AG-1</taxon>
    </lineage>
</organism>
<proteinExistence type="predicted"/>
<accession>L8WWC8</accession>